<dbReference type="PANTHER" id="PTHR46558">
    <property type="entry name" value="TRACRIPTIONAL REGULATORY PROTEIN-RELATED-RELATED"/>
    <property type="match status" value="1"/>
</dbReference>
<sequence>MEIGKQIKKYRAEMELSQDELAERIFVSRQTISNWENNKNYPDVKSLVLLSSLFCVSLDILIKGDLEKMKAKIKTEDKASFKRDSTTFSVLMLSMIVLPVPLVKFLGYTGAIVWVLIAIITIYYAIRVEKHKKSFDIQTYKEIIAFSEGRNLNEIEKNREYGKRPYQKLLLAIGAGLLTIAVAVIMYSVFF</sequence>
<dbReference type="Proteomes" id="UP001623591">
    <property type="component" value="Unassembled WGS sequence"/>
</dbReference>
<feature type="transmembrane region" description="Helical" evidence="2">
    <location>
        <begin position="108"/>
        <end position="126"/>
    </location>
</feature>
<protein>
    <submittedName>
        <fullName evidence="4">Helix-turn-helix domain-containing protein</fullName>
    </submittedName>
</protein>
<dbReference type="PROSITE" id="PS50943">
    <property type="entry name" value="HTH_CROC1"/>
    <property type="match status" value="1"/>
</dbReference>
<gene>
    <name evidence="4" type="ORF">ACJDUG_15065</name>
</gene>
<evidence type="ECO:0000313" key="4">
    <source>
        <dbReference type="EMBL" id="MFL0248280.1"/>
    </source>
</evidence>
<dbReference type="SMART" id="SM00530">
    <property type="entry name" value="HTH_XRE"/>
    <property type="match status" value="1"/>
</dbReference>
<dbReference type="Gene3D" id="1.10.260.40">
    <property type="entry name" value="lambda repressor-like DNA-binding domains"/>
    <property type="match status" value="1"/>
</dbReference>
<name>A0ABW8T8N1_9CLOT</name>
<evidence type="ECO:0000313" key="5">
    <source>
        <dbReference type="Proteomes" id="UP001623591"/>
    </source>
</evidence>
<feature type="transmembrane region" description="Helical" evidence="2">
    <location>
        <begin position="85"/>
        <end position="102"/>
    </location>
</feature>
<feature type="transmembrane region" description="Helical" evidence="2">
    <location>
        <begin position="169"/>
        <end position="190"/>
    </location>
</feature>
<proteinExistence type="predicted"/>
<feature type="domain" description="HTH cro/C1-type" evidence="3">
    <location>
        <begin position="7"/>
        <end position="61"/>
    </location>
</feature>
<keyword evidence="1" id="KW-0238">DNA-binding</keyword>
<reference evidence="4 5" key="1">
    <citation type="submission" date="2024-11" db="EMBL/GenBank/DDBJ databases">
        <authorList>
            <person name="Heng Y.C."/>
            <person name="Lim A.C.H."/>
            <person name="Lee J.K.Y."/>
            <person name="Kittelmann S."/>
        </authorList>
    </citation>
    <scope>NUCLEOTIDE SEQUENCE [LARGE SCALE GENOMIC DNA]</scope>
    <source>
        <strain evidence="4 5">WILCCON 0185</strain>
    </source>
</reference>
<dbReference type="PANTHER" id="PTHR46558:SF15">
    <property type="entry name" value="HELIX-TURN-HELIX DOMAIN PROTEIN"/>
    <property type="match status" value="1"/>
</dbReference>
<keyword evidence="2" id="KW-0472">Membrane</keyword>
<organism evidence="4 5">
    <name type="scientific">Candidatus Clostridium stratigraminis</name>
    <dbReference type="NCBI Taxonomy" id="3381661"/>
    <lineage>
        <taxon>Bacteria</taxon>
        <taxon>Bacillati</taxon>
        <taxon>Bacillota</taxon>
        <taxon>Clostridia</taxon>
        <taxon>Eubacteriales</taxon>
        <taxon>Clostridiaceae</taxon>
        <taxon>Clostridium</taxon>
    </lineage>
</organism>
<evidence type="ECO:0000259" key="3">
    <source>
        <dbReference type="PROSITE" id="PS50943"/>
    </source>
</evidence>
<keyword evidence="2" id="KW-0812">Transmembrane</keyword>
<dbReference type="InterPro" id="IPR010982">
    <property type="entry name" value="Lambda_DNA-bd_dom_sf"/>
</dbReference>
<keyword evidence="5" id="KW-1185">Reference proteome</keyword>
<dbReference type="EMBL" id="JBJHZZ010000015">
    <property type="protein sequence ID" value="MFL0248280.1"/>
    <property type="molecule type" value="Genomic_DNA"/>
</dbReference>
<dbReference type="CDD" id="cd00093">
    <property type="entry name" value="HTH_XRE"/>
    <property type="match status" value="1"/>
</dbReference>
<comment type="caution">
    <text evidence="4">The sequence shown here is derived from an EMBL/GenBank/DDBJ whole genome shotgun (WGS) entry which is preliminary data.</text>
</comment>
<keyword evidence="2" id="KW-1133">Transmembrane helix</keyword>
<accession>A0ABW8T8N1</accession>
<dbReference type="Pfam" id="PF01381">
    <property type="entry name" value="HTH_3"/>
    <property type="match status" value="1"/>
</dbReference>
<evidence type="ECO:0000256" key="2">
    <source>
        <dbReference type="SAM" id="Phobius"/>
    </source>
</evidence>
<dbReference type="RefSeq" id="WP_406770708.1">
    <property type="nucleotide sequence ID" value="NZ_JBJHZZ010000015.1"/>
</dbReference>
<evidence type="ECO:0000256" key="1">
    <source>
        <dbReference type="ARBA" id="ARBA00023125"/>
    </source>
</evidence>
<dbReference type="SUPFAM" id="SSF47413">
    <property type="entry name" value="lambda repressor-like DNA-binding domains"/>
    <property type="match status" value="1"/>
</dbReference>
<dbReference type="InterPro" id="IPR001387">
    <property type="entry name" value="Cro/C1-type_HTH"/>
</dbReference>